<comment type="caution">
    <text evidence="1">The sequence shown here is derived from an EMBL/GenBank/DDBJ whole genome shotgun (WGS) entry which is preliminary data.</text>
</comment>
<accession>A0ACC2Z3T0</accession>
<organism evidence="1 2">
    <name type="scientific">Coniosporium tulheliwenetii</name>
    <dbReference type="NCBI Taxonomy" id="3383036"/>
    <lineage>
        <taxon>Eukaryota</taxon>
        <taxon>Fungi</taxon>
        <taxon>Dikarya</taxon>
        <taxon>Ascomycota</taxon>
        <taxon>Pezizomycotina</taxon>
        <taxon>Dothideomycetes</taxon>
        <taxon>Dothideomycetes incertae sedis</taxon>
        <taxon>Coniosporium</taxon>
    </lineage>
</organism>
<protein>
    <submittedName>
        <fullName evidence="1">Uncharacterized protein</fullName>
    </submittedName>
</protein>
<reference evidence="1" key="1">
    <citation type="submission" date="2022-10" db="EMBL/GenBank/DDBJ databases">
        <title>Culturing micro-colonial fungi from biological soil crusts in the Mojave desert and describing Neophaeococcomyces mojavensis, and introducing the new genera and species Taxawa tesnikishii.</title>
        <authorList>
            <person name="Kurbessoian T."/>
            <person name="Stajich J.E."/>
        </authorList>
    </citation>
    <scope>NUCLEOTIDE SEQUENCE</scope>
    <source>
        <strain evidence="1">JES_115</strain>
    </source>
</reference>
<proteinExistence type="predicted"/>
<gene>
    <name evidence="1" type="ORF">H2199_004707</name>
</gene>
<dbReference type="Proteomes" id="UP001172680">
    <property type="component" value="Unassembled WGS sequence"/>
</dbReference>
<evidence type="ECO:0000313" key="2">
    <source>
        <dbReference type="Proteomes" id="UP001172680"/>
    </source>
</evidence>
<sequence length="239" mass="25865">MAQTSDLKVEKLFSVKDYVCVITGGGSGIGLMAAQALAANDHPPSPCDVTSKDDLEKCVKAFSEKESHLDLLLTAAGISSAKAEPDTDDAGDLKAKLWDNETFEDWRNTYNTDVAAVYFSTVAFLPLLQAGTKKGGHLHASVIVISSMSGIMRDSQGHFSYNAAKGGTVHLTKLMSAEFQKVKIRVNSIAPGYFPSEMTAKESGDDQKSELPAEKVQEKGHVPAQRAGVMRRWHRRCCS</sequence>
<name>A0ACC2Z3T0_9PEZI</name>
<dbReference type="EMBL" id="JAPDRP010000013">
    <property type="protein sequence ID" value="KAJ9642327.1"/>
    <property type="molecule type" value="Genomic_DNA"/>
</dbReference>
<evidence type="ECO:0000313" key="1">
    <source>
        <dbReference type="EMBL" id="KAJ9642327.1"/>
    </source>
</evidence>
<keyword evidence="2" id="KW-1185">Reference proteome</keyword>